<dbReference type="Proteomes" id="UP001163835">
    <property type="component" value="Unassembled WGS sequence"/>
</dbReference>
<reference evidence="1" key="1">
    <citation type="submission" date="2022-09" db="EMBL/GenBank/DDBJ databases">
        <title>A Global Phylogenomic Analysis of the Shiitake Genus Lentinula.</title>
        <authorList>
            <consortium name="DOE Joint Genome Institute"/>
            <person name="Sierra-Patev S."/>
            <person name="Min B."/>
            <person name="Naranjo-Ortiz M."/>
            <person name="Looney B."/>
            <person name="Konkel Z."/>
            <person name="Slot J.C."/>
            <person name="Sakamoto Y."/>
            <person name="Steenwyk J.L."/>
            <person name="Rokas A."/>
            <person name="Carro J."/>
            <person name="Camarero S."/>
            <person name="Ferreira P."/>
            <person name="Molpeceres G."/>
            <person name="Ruiz-Duenas F.J."/>
            <person name="Serrano A."/>
            <person name="Henrissat B."/>
            <person name="Drula E."/>
            <person name="Hughes K.W."/>
            <person name="Mata J.L."/>
            <person name="Ishikawa N.K."/>
            <person name="Vargas-Isla R."/>
            <person name="Ushijima S."/>
            <person name="Smith C.A."/>
            <person name="Ahrendt S."/>
            <person name="Andreopoulos W."/>
            <person name="He G."/>
            <person name="Labutti K."/>
            <person name="Lipzen A."/>
            <person name="Ng V."/>
            <person name="Riley R."/>
            <person name="Sandor L."/>
            <person name="Barry K."/>
            <person name="Martinez A.T."/>
            <person name="Xiao Y."/>
            <person name="Gibbons J.G."/>
            <person name="Terashima K."/>
            <person name="Grigoriev I.V."/>
            <person name="Hibbett D.S."/>
        </authorList>
    </citation>
    <scope>NUCLEOTIDE SEQUENCE</scope>
    <source>
        <strain evidence="1">TMI1499</strain>
    </source>
</reference>
<organism evidence="1 2">
    <name type="scientific">Lentinula aff. lateritia</name>
    <dbReference type="NCBI Taxonomy" id="2804960"/>
    <lineage>
        <taxon>Eukaryota</taxon>
        <taxon>Fungi</taxon>
        <taxon>Dikarya</taxon>
        <taxon>Basidiomycota</taxon>
        <taxon>Agaricomycotina</taxon>
        <taxon>Agaricomycetes</taxon>
        <taxon>Agaricomycetidae</taxon>
        <taxon>Agaricales</taxon>
        <taxon>Marasmiineae</taxon>
        <taxon>Omphalotaceae</taxon>
        <taxon>Lentinula</taxon>
    </lineage>
</organism>
<sequence>MAPRKFAPRLNLPPRLQERLDNWRDAIPKWQHQVYGPLNSYLSIRFPPDQFIVKPQCLLREELATVDQPWEGGVSVDNVGQPWEEGVSVDSVDSHGQPVGHTRLYPDFCIDQYWGADDDSNPRADVIRVIIEVGSEKTGSIRGKTSKDEIEAQLEIYMLLAGPQRWEGRLLGVAMLGAEVLLLEMRDDVGSNEAATLNFENDPRQQPQPVFPRKKSPWIKMFDPRFEAEMDRMYQFSLAND</sequence>
<dbReference type="EMBL" id="MU795633">
    <property type="protein sequence ID" value="KAJ3805282.1"/>
    <property type="molecule type" value="Genomic_DNA"/>
</dbReference>
<evidence type="ECO:0000313" key="1">
    <source>
        <dbReference type="EMBL" id="KAJ3805282.1"/>
    </source>
</evidence>
<gene>
    <name evidence="1" type="ORF">F5876DRAFT_81952</name>
</gene>
<accession>A0ACC1TKZ4</accession>
<protein>
    <submittedName>
        <fullName evidence="1">Uncharacterized protein</fullName>
    </submittedName>
</protein>
<name>A0ACC1TKZ4_9AGAR</name>
<keyword evidence="2" id="KW-1185">Reference proteome</keyword>
<evidence type="ECO:0000313" key="2">
    <source>
        <dbReference type="Proteomes" id="UP001163835"/>
    </source>
</evidence>
<comment type="caution">
    <text evidence="1">The sequence shown here is derived from an EMBL/GenBank/DDBJ whole genome shotgun (WGS) entry which is preliminary data.</text>
</comment>
<proteinExistence type="predicted"/>